<proteinExistence type="predicted"/>
<evidence type="ECO:0000313" key="1">
    <source>
        <dbReference type="EMBL" id="OHA09203.1"/>
    </source>
</evidence>
<reference evidence="1 2" key="1">
    <citation type="journal article" date="2016" name="Nat. Commun.">
        <title>Thousands of microbial genomes shed light on interconnected biogeochemical processes in an aquifer system.</title>
        <authorList>
            <person name="Anantharaman K."/>
            <person name="Brown C.T."/>
            <person name="Hug L.A."/>
            <person name="Sharon I."/>
            <person name="Castelle C.J."/>
            <person name="Probst A.J."/>
            <person name="Thomas B.C."/>
            <person name="Singh A."/>
            <person name="Wilkins M.J."/>
            <person name="Karaoz U."/>
            <person name="Brodie E.L."/>
            <person name="Williams K.H."/>
            <person name="Hubbard S.S."/>
            <person name="Banfield J.F."/>
        </authorList>
    </citation>
    <scope>NUCLEOTIDE SEQUENCE [LARGE SCALE GENOMIC DNA]</scope>
</reference>
<accession>A0A1G2LC39</accession>
<dbReference type="AlphaFoldDB" id="A0A1G2LC39"/>
<dbReference type="EMBL" id="MHQS01000006">
    <property type="protein sequence ID" value="OHA09203.1"/>
    <property type="molecule type" value="Genomic_DNA"/>
</dbReference>
<protein>
    <submittedName>
        <fullName evidence="1">Uncharacterized protein</fullName>
    </submittedName>
</protein>
<comment type="caution">
    <text evidence="1">The sequence shown here is derived from an EMBL/GenBank/DDBJ whole genome shotgun (WGS) entry which is preliminary data.</text>
</comment>
<dbReference type="STRING" id="1802280.A3B37_01545"/>
<sequence>MATAFPPGDIRAKYKGMVVAVGGPPHSGKSVFLAELYRQLLARKPSGVFLQRACPDGEGMWSAESDPTLVAEIRRKGSFSGEFMSFVLKGIENLGRAFPILLLDLGGRRTAENAEILLRSTHLLVLSSKEEEDKPWQEFAAAEGCATLAMFRSRLVKRSDGTLDDAARSSVDLSAEPVRGELLNLDREAGSEPYREAISRFADWLIAKAAERR</sequence>
<name>A0A1G2LC39_9BACT</name>
<gene>
    <name evidence="1" type="ORF">A3B37_01545</name>
</gene>
<evidence type="ECO:0000313" key="2">
    <source>
        <dbReference type="Proteomes" id="UP000176705"/>
    </source>
</evidence>
<organism evidence="1 2">
    <name type="scientific">Candidatus Sungbacteria bacterium RIFCSPLOWO2_01_FULL_59_16</name>
    <dbReference type="NCBI Taxonomy" id="1802280"/>
    <lineage>
        <taxon>Bacteria</taxon>
        <taxon>Candidatus Sungiibacteriota</taxon>
    </lineage>
</organism>
<dbReference type="Proteomes" id="UP000176705">
    <property type="component" value="Unassembled WGS sequence"/>
</dbReference>